<dbReference type="HOGENOM" id="CLU_2756181_0_0_6"/>
<evidence type="ECO:0000313" key="2">
    <source>
        <dbReference type="Proteomes" id="UP000008840"/>
    </source>
</evidence>
<dbReference type="KEGG" id="sml:Smlt2844"/>
<dbReference type="EnsemblBacteria" id="CAQ46305">
    <property type="protein sequence ID" value="CAQ46305"/>
    <property type="gene ID" value="Smlt2844"/>
</dbReference>
<sequence>MALSRYGAVPVESTVSRLSRVARGDEASFHRERAVTLQGVRTNGPHPPKIGAAPTEWVCSNGGTDFVKNL</sequence>
<proteinExistence type="predicted"/>
<name>B2FHS8_STRMK</name>
<accession>B2FHS8</accession>
<keyword evidence="2" id="KW-1185">Reference proteome</keyword>
<reference evidence="1 2" key="1">
    <citation type="journal article" date="2008" name="Genome Biol.">
        <title>The complete genome, comparative and functional analysis of Stenotrophomonas maltophilia reveals an organism heavily shielded by drug resistance determinants.</title>
        <authorList>
            <person name="Crossman L.C."/>
            <person name="Gould V.C."/>
            <person name="Dow J.M."/>
            <person name="Vernikos G.S."/>
            <person name="Okazaki A."/>
            <person name="Sebaihia M."/>
            <person name="Saunders D."/>
            <person name="Arrowsmith C."/>
            <person name="Carver T."/>
            <person name="Peters N."/>
            <person name="Adlem E."/>
            <person name="Kerhornou A."/>
            <person name="Lord A."/>
            <person name="Murphy L."/>
            <person name="Seeger K."/>
            <person name="Squares R."/>
            <person name="Rutter S."/>
            <person name="Quail M.A."/>
            <person name="Rajandream M.A."/>
            <person name="Harris D."/>
            <person name="Churcher C."/>
            <person name="Bentley S.D."/>
            <person name="Parkhill J."/>
            <person name="Thomson N.R."/>
            <person name="Avison M.B."/>
        </authorList>
    </citation>
    <scope>NUCLEOTIDE SEQUENCE [LARGE SCALE GENOMIC DNA]</scope>
    <source>
        <strain evidence="1 2">K279a</strain>
    </source>
</reference>
<organism evidence="1 2">
    <name type="scientific">Stenotrophomonas maltophilia (strain K279a)</name>
    <dbReference type="NCBI Taxonomy" id="522373"/>
    <lineage>
        <taxon>Bacteria</taxon>
        <taxon>Pseudomonadati</taxon>
        <taxon>Pseudomonadota</taxon>
        <taxon>Gammaproteobacteria</taxon>
        <taxon>Lysobacterales</taxon>
        <taxon>Lysobacteraceae</taxon>
        <taxon>Stenotrophomonas</taxon>
        <taxon>Stenotrophomonas maltophilia group</taxon>
    </lineage>
</organism>
<protein>
    <submittedName>
        <fullName evidence="1">Uncharacterized protein</fullName>
    </submittedName>
</protein>
<dbReference type="Proteomes" id="UP000008840">
    <property type="component" value="Chromosome"/>
</dbReference>
<gene>
    <name evidence="1" type="ordered locus">Smlt2844</name>
</gene>
<dbReference type="EMBL" id="AM743169">
    <property type="protein sequence ID" value="CAQ46305.1"/>
    <property type="molecule type" value="Genomic_DNA"/>
</dbReference>
<dbReference type="AlphaFoldDB" id="B2FHS8"/>
<evidence type="ECO:0000313" key="1">
    <source>
        <dbReference type="EMBL" id="CAQ46305.1"/>
    </source>
</evidence>